<proteinExistence type="predicted"/>
<sequence length="95" mass="10806">MLGDMRCLRYPRCFLSEEAGKSVALLLLLLVSSFQQQHASEGKKKKKKKRRRRRRRRDGKGDTLHGTSESPMIRSKDGGSAPTALRVYVRAFGSR</sequence>
<evidence type="ECO:0000256" key="1">
    <source>
        <dbReference type="SAM" id="MobiDB-lite"/>
    </source>
</evidence>
<dbReference type="Proteomes" id="UP001482620">
    <property type="component" value="Unassembled WGS sequence"/>
</dbReference>
<keyword evidence="2" id="KW-0732">Signal</keyword>
<feature type="signal peptide" evidence="2">
    <location>
        <begin position="1"/>
        <end position="39"/>
    </location>
</feature>
<feature type="compositionally biased region" description="Basic residues" evidence="1">
    <location>
        <begin position="43"/>
        <end position="58"/>
    </location>
</feature>
<organism evidence="3 4">
    <name type="scientific">Ilyodon furcidens</name>
    <name type="common">goldbreast splitfin</name>
    <dbReference type="NCBI Taxonomy" id="33524"/>
    <lineage>
        <taxon>Eukaryota</taxon>
        <taxon>Metazoa</taxon>
        <taxon>Chordata</taxon>
        <taxon>Craniata</taxon>
        <taxon>Vertebrata</taxon>
        <taxon>Euteleostomi</taxon>
        <taxon>Actinopterygii</taxon>
        <taxon>Neopterygii</taxon>
        <taxon>Teleostei</taxon>
        <taxon>Neoteleostei</taxon>
        <taxon>Acanthomorphata</taxon>
        <taxon>Ovalentaria</taxon>
        <taxon>Atherinomorphae</taxon>
        <taxon>Cyprinodontiformes</taxon>
        <taxon>Goodeidae</taxon>
        <taxon>Ilyodon</taxon>
    </lineage>
</organism>
<dbReference type="EMBL" id="JAHRIQ010000931">
    <property type="protein sequence ID" value="MEQ2221084.1"/>
    <property type="molecule type" value="Genomic_DNA"/>
</dbReference>
<reference evidence="3 4" key="1">
    <citation type="submission" date="2021-06" db="EMBL/GenBank/DDBJ databases">
        <authorList>
            <person name="Palmer J.M."/>
        </authorList>
    </citation>
    <scope>NUCLEOTIDE SEQUENCE [LARGE SCALE GENOMIC DNA]</scope>
    <source>
        <strain evidence="4">if_2019</strain>
        <tissue evidence="3">Muscle</tissue>
    </source>
</reference>
<comment type="caution">
    <text evidence="3">The sequence shown here is derived from an EMBL/GenBank/DDBJ whole genome shotgun (WGS) entry which is preliminary data.</text>
</comment>
<evidence type="ECO:0008006" key="5">
    <source>
        <dbReference type="Google" id="ProtNLM"/>
    </source>
</evidence>
<gene>
    <name evidence="3" type="ORF">ILYODFUR_012049</name>
</gene>
<accession>A0ABV0SL75</accession>
<evidence type="ECO:0000313" key="4">
    <source>
        <dbReference type="Proteomes" id="UP001482620"/>
    </source>
</evidence>
<keyword evidence="4" id="KW-1185">Reference proteome</keyword>
<feature type="region of interest" description="Disordered" evidence="1">
    <location>
        <begin position="35"/>
        <end position="81"/>
    </location>
</feature>
<name>A0ABV0SL75_9TELE</name>
<feature type="chain" id="PRO_5046710411" description="Secreted protein" evidence="2">
    <location>
        <begin position="40"/>
        <end position="95"/>
    </location>
</feature>
<evidence type="ECO:0000256" key="2">
    <source>
        <dbReference type="SAM" id="SignalP"/>
    </source>
</evidence>
<evidence type="ECO:0000313" key="3">
    <source>
        <dbReference type="EMBL" id="MEQ2221084.1"/>
    </source>
</evidence>
<protein>
    <recommendedName>
        <fullName evidence="5">Secreted protein</fullName>
    </recommendedName>
</protein>